<dbReference type="Proteomes" id="UP001165121">
    <property type="component" value="Unassembled WGS sequence"/>
</dbReference>
<feature type="region of interest" description="Disordered" evidence="1">
    <location>
        <begin position="41"/>
        <end position="111"/>
    </location>
</feature>
<proteinExistence type="predicted"/>
<sequence length="150" mass="15510">MSTTQARTAIPSYGRPTLRDVSAVTGIGLGSSSVGAPLNVGSGASDPFSYPQGPPVMTSPNPIPPFARPGASTTRASVAVTRGTSPTSSYRPSQEGTYRSNPGSNPSTGYGGMLSHIKNAVKMLQPLYSDGSSGKRLELSGTLLKKPRWI</sequence>
<evidence type="ECO:0000313" key="2">
    <source>
        <dbReference type="EMBL" id="GMF49213.1"/>
    </source>
</evidence>
<dbReference type="AlphaFoldDB" id="A0A9W7CZK3"/>
<accession>A0A9W7CZK3</accession>
<evidence type="ECO:0000313" key="3">
    <source>
        <dbReference type="Proteomes" id="UP001165121"/>
    </source>
</evidence>
<comment type="caution">
    <text evidence="2">The sequence shown here is derived from an EMBL/GenBank/DDBJ whole genome shotgun (WGS) entry which is preliminary data.</text>
</comment>
<organism evidence="2 3">
    <name type="scientific">Phytophthora fragariaefolia</name>
    <dbReference type="NCBI Taxonomy" id="1490495"/>
    <lineage>
        <taxon>Eukaryota</taxon>
        <taxon>Sar</taxon>
        <taxon>Stramenopiles</taxon>
        <taxon>Oomycota</taxon>
        <taxon>Peronosporomycetes</taxon>
        <taxon>Peronosporales</taxon>
        <taxon>Peronosporaceae</taxon>
        <taxon>Phytophthora</taxon>
    </lineage>
</organism>
<dbReference type="EMBL" id="BSXT01002502">
    <property type="protein sequence ID" value="GMF49213.1"/>
    <property type="molecule type" value="Genomic_DNA"/>
</dbReference>
<reference evidence="2" key="1">
    <citation type="submission" date="2023-04" db="EMBL/GenBank/DDBJ databases">
        <title>Phytophthora fragariaefolia NBRC 109709.</title>
        <authorList>
            <person name="Ichikawa N."/>
            <person name="Sato H."/>
            <person name="Tonouchi N."/>
        </authorList>
    </citation>
    <scope>NUCLEOTIDE SEQUENCE</scope>
    <source>
        <strain evidence="2">NBRC 109709</strain>
    </source>
</reference>
<name>A0A9W7CZK3_9STRA</name>
<protein>
    <submittedName>
        <fullName evidence="2">Unnamed protein product</fullName>
    </submittedName>
</protein>
<evidence type="ECO:0000256" key="1">
    <source>
        <dbReference type="SAM" id="MobiDB-lite"/>
    </source>
</evidence>
<keyword evidence="3" id="KW-1185">Reference proteome</keyword>
<feature type="compositionally biased region" description="Polar residues" evidence="1">
    <location>
        <begin position="71"/>
        <end position="108"/>
    </location>
</feature>
<gene>
    <name evidence="2" type="ORF">Pfra01_001935400</name>
</gene>